<evidence type="ECO:0000313" key="2">
    <source>
        <dbReference type="EMBL" id="KAK1540564.1"/>
    </source>
</evidence>
<dbReference type="InterPro" id="IPR007312">
    <property type="entry name" value="Phosphoesterase"/>
</dbReference>
<evidence type="ECO:0000313" key="3">
    <source>
        <dbReference type="Proteomes" id="UP001241169"/>
    </source>
</evidence>
<reference evidence="2 3" key="1">
    <citation type="submission" date="2016-10" db="EMBL/GenBank/DDBJ databases">
        <title>The genome sequence of Colletotrichum fioriniae PJ7.</title>
        <authorList>
            <person name="Baroncelli R."/>
        </authorList>
    </citation>
    <scope>NUCLEOTIDE SEQUENCE [LARGE SCALE GENOMIC DNA]</scope>
    <source>
        <strain evidence="2 3">IMI 384185</strain>
    </source>
</reference>
<dbReference type="RefSeq" id="XP_060349699.1">
    <property type="nucleotide sequence ID" value="XM_060490825.1"/>
</dbReference>
<accession>A0ABQ9SMV4</accession>
<dbReference type="Proteomes" id="UP001241169">
    <property type="component" value="Unassembled WGS sequence"/>
</dbReference>
<keyword evidence="3" id="KW-1185">Reference proteome</keyword>
<proteinExistence type="predicted"/>
<protein>
    <submittedName>
        <fullName evidence="2">Phosphoesterase</fullName>
    </submittedName>
</protein>
<dbReference type="EMBL" id="MOPA01000005">
    <property type="protein sequence ID" value="KAK1540564.1"/>
    <property type="molecule type" value="Genomic_DNA"/>
</dbReference>
<name>A0ABQ9SMV4_9PEZI</name>
<gene>
    <name evidence="2" type="ORF">CPAR01_06553</name>
</gene>
<keyword evidence="1" id="KW-0378">Hydrolase</keyword>
<dbReference type="PANTHER" id="PTHR31956">
    <property type="entry name" value="NON-SPECIFIC PHOSPHOLIPASE C4-RELATED"/>
    <property type="match status" value="1"/>
</dbReference>
<evidence type="ECO:0000256" key="1">
    <source>
        <dbReference type="ARBA" id="ARBA00022801"/>
    </source>
</evidence>
<dbReference type="Pfam" id="PF04185">
    <property type="entry name" value="Phosphoesterase"/>
    <property type="match status" value="1"/>
</dbReference>
<dbReference type="InterPro" id="IPR017850">
    <property type="entry name" value="Alkaline_phosphatase_core_sf"/>
</dbReference>
<dbReference type="Gene3D" id="3.40.720.10">
    <property type="entry name" value="Alkaline Phosphatase, subunit A"/>
    <property type="match status" value="1"/>
</dbReference>
<comment type="caution">
    <text evidence="2">The sequence shown here is derived from an EMBL/GenBank/DDBJ whole genome shotgun (WGS) entry which is preliminary data.</text>
</comment>
<dbReference type="PANTHER" id="PTHR31956:SF15">
    <property type="entry name" value="ACID PHOSPHATASE PHOA"/>
    <property type="match status" value="1"/>
</dbReference>
<organism evidence="2 3">
    <name type="scientific">Colletotrichum paranaense</name>
    <dbReference type="NCBI Taxonomy" id="1914294"/>
    <lineage>
        <taxon>Eukaryota</taxon>
        <taxon>Fungi</taxon>
        <taxon>Dikarya</taxon>
        <taxon>Ascomycota</taxon>
        <taxon>Pezizomycotina</taxon>
        <taxon>Sordariomycetes</taxon>
        <taxon>Hypocreomycetidae</taxon>
        <taxon>Glomerellales</taxon>
        <taxon>Glomerellaceae</taxon>
        <taxon>Colletotrichum</taxon>
        <taxon>Colletotrichum acutatum species complex</taxon>
    </lineage>
</organism>
<dbReference type="GeneID" id="85374724"/>
<sequence length="473" mass="52111">MDSMPSTRSKSSDRLLPGLEALGLPCARHVVLSTARLKAFPASSSSTMHYAVTAAIFAAGAHAAAVAPLCARATSSSSSGGWETRYTATGTAAVAAAAATAKTSSPTSNVKGKAFDRFVIIWNENTDYDKAIGDPNFAWLAKKGITLSNNFAVTHPSEPNYFASVSGDYLGMNNDNFNRADRNVSTVFDLLDTQGISWATYQEDMPFSGFEGMAWVNQQNGANDYVRKHDPPIFFDSVTSSEQRLSQVKNLSMVYPERSQFHKDLKANKLPQWLFCTPNMTSDGHDASVTTAGAWNRKFLEPLLEDKNFMNNTLVLVTWDENETYTQKNRILGILLGDSIPKELVGTTDSNFYNHYSELATVEANWDLPTLGRWDVGANVYKFVADKTKSVIRQWSNTSTVPDRYFNQSYAGFFNSKTAKQYPKPNLALNENAAGRKILESIKATWKDSKAPTYYEDTVQVSDGLNPPPGYKA</sequence>